<comment type="caution">
    <text evidence="22">The sequence shown here is derived from an EMBL/GenBank/DDBJ whole genome shotgun (WGS) entry which is preliminary data.</text>
</comment>
<name>A0A085G307_EWIA3</name>
<protein>
    <recommendedName>
        <fullName evidence="7 20">UDP-N-acetylenolpyruvoylglucosamine reductase</fullName>
        <ecNumber evidence="6 20">1.3.1.98</ecNumber>
    </recommendedName>
    <alternativeName>
        <fullName evidence="18 20">UDP-N-acetylmuramate dehydrogenase</fullName>
    </alternativeName>
</protein>
<keyword evidence="13 20" id="KW-0133">Cell shape</keyword>
<comment type="subcellular location">
    <subcellularLocation>
        <location evidence="3 20">Cytoplasm</location>
    </subcellularLocation>
</comment>
<evidence type="ECO:0000256" key="3">
    <source>
        <dbReference type="ARBA" id="ARBA00004496"/>
    </source>
</evidence>
<dbReference type="UniPathway" id="UPA00219"/>
<comment type="catalytic activity">
    <reaction evidence="19 20">
        <text>UDP-N-acetyl-alpha-D-muramate + NADP(+) = UDP-N-acetyl-3-O-(1-carboxyvinyl)-alpha-D-glucosamine + NADPH + H(+)</text>
        <dbReference type="Rhea" id="RHEA:12248"/>
        <dbReference type="ChEBI" id="CHEBI:15378"/>
        <dbReference type="ChEBI" id="CHEBI:57783"/>
        <dbReference type="ChEBI" id="CHEBI:58349"/>
        <dbReference type="ChEBI" id="CHEBI:68483"/>
        <dbReference type="ChEBI" id="CHEBI:70757"/>
        <dbReference type="EC" id="1.3.1.98"/>
    </reaction>
</comment>
<dbReference type="AlphaFoldDB" id="A0A085G307"/>
<dbReference type="NCBIfam" id="NF010478">
    <property type="entry name" value="PRK13903.1"/>
    <property type="match status" value="1"/>
</dbReference>
<evidence type="ECO:0000256" key="18">
    <source>
        <dbReference type="ARBA" id="ARBA00031026"/>
    </source>
</evidence>
<dbReference type="InterPro" id="IPR006094">
    <property type="entry name" value="Oxid_FAD_bind_N"/>
</dbReference>
<organism evidence="22 23">
    <name type="scientific">Ewingella americana (strain ATCC 33852 / DSM 4580 / CCUG 14506 / JCM 5911 / LMG 7869 / NCTC 12157 / CDC 1468-78)</name>
    <dbReference type="NCBI Taxonomy" id="910964"/>
    <lineage>
        <taxon>Bacteria</taxon>
        <taxon>Pseudomonadati</taxon>
        <taxon>Pseudomonadota</taxon>
        <taxon>Gammaproteobacteria</taxon>
        <taxon>Enterobacterales</taxon>
        <taxon>Yersiniaceae</taxon>
        <taxon>Ewingella</taxon>
    </lineage>
</organism>
<dbReference type="EMBL" id="JMPJ01000070">
    <property type="protein sequence ID" value="KFC78102.1"/>
    <property type="molecule type" value="Genomic_DNA"/>
</dbReference>
<evidence type="ECO:0000256" key="2">
    <source>
        <dbReference type="ARBA" id="ARBA00003921"/>
    </source>
</evidence>
<feature type="domain" description="FAD-binding PCMH-type" evidence="21">
    <location>
        <begin position="16"/>
        <end position="186"/>
    </location>
</feature>
<evidence type="ECO:0000256" key="14">
    <source>
        <dbReference type="ARBA" id="ARBA00022984"/>
    </source>
</evidence>
<dbReference type="Gene3D" id="3.30.43.10">
    <property type="entry name" value="Uridine Diphospho-n-acetylenolpyruvylglucosamine Reductase, domain 2"/>
    <property type="match status" value="1"/>
</dbReference>
<evidence type="ECO:0000259" key="21">
    <source>
        <dbReference type="PROSITE" id="PS51387"/>
    </source>
</evidence>
<dbReference type="GO" id="GO:0009252">
    <property type="term" value="P:peptidoglycan biosynthetic process"/>
    <property type="evidence" value="ECO:0007669"/>
    <property type="project" value="UniProtKB-UniRule"/>
</dbReference>
<dbReference type="NCBIfam" id="TIGR00179">
    <property type="entry name" value="murB"/>
    <property type="match status" value="1"/>
</dbReference>
<comment type="pathway">
    <text evidence="4 20">Cell wall biogenesis; peptidoglycan biosynthesis.</text>
</comment>
<dbReference type="RefSeq" id="WP_034794984.1">
    <property type="nucleotide sequence ID" value="NZ_JMPJ01000070.1"/>
</dbReference>
<accession>A0A085G307</accession>
<feature type="active site" evidence="20">
    <location>
        <position position="328"/>
    </location>
</feature>
<keyword evidence="14 20" id="KW-0573">Peptidoglycan synthesis</keyword>
<evidence type="ECO:0000256" key="16">
    <source>
        <dbReference type="ARBA" id="ARBA00023306"/>
    </source>
</evidence>
<dbReference type="Pfam" id="PF02873">
    <property type="entry name" value="MurB_C"/>
    <property type="match status" value="1"/>
</dbReference>
<reference evidence="22 23" key="1">
    <citation type="submission" date="2014-05" db="EMBL/GenBank/DDBJ databases">
        <title>ATOL: Assembling a taxonomically balanced genome-scale reconstruction of the evolutionary history of the Enterobacteriaceae.</title>
        <authorList>
            <person name="Plunkett G.III."/>
            <person name="Neeno-Eckwall E.C."/>
            <person name="Glasner J.D."/>
            <person name="Perna N.T."/>
        </authorList>
    </citation>
    <scope>NUCLEOTIDE SEQUENCE [LARGE SCALE GENOMIC DNA]</scope>
    <source>
        <strain evidence="22 23">ATCC 33852</strain>
    </source>
</reference>
<proteinExistence type="inferred from homology"/>
<dbReference type="Pfam" id="PF01565">
    <property type="entry name" value="FAD_binding_4"/>
    <property type="match status" value="1"/>
</dbReference>
<feature type="active site" description="Proton donor" evidence="20">
    <location>
        <position position="232"/>
    </location>
</feature>
<dbReference type="PANTHER" id="PTHR21071:SF4">
    <property type="entry name" value="UDP-N-ACETYLENOLPYRUVOYLGLUCOSAMINE REDUCTASE"/>
    <property type="match status" value="1"/>
</dbReference>
<comment type="function">
    <text evidence="2 20">Cell wall formation.</text>
</comment>
<dbReference type="InterPro" id="IPR011601">
    <property type="entry name" value="MurB_C"/>
</dbReference>
<evidence type="ECO:0000256" key="6">
    <source>
        <dbReference type="ARBA" id="ARBA00012518"/>
    </source>
</evidence>
<sequence>MPIQGTSLKALNTFAINASANAIITASTPAELSAAWLASNKANKPFLLLGEGSNVLFLNDFSGDIVLNRILGIDIKENDHEWLLHVGAGENWHQLVVSTLEKNIPGLENLALIPGCVGSAPIQNIGAYGIELQNVCDYVDLLNLATGDITRISASECHFGYRESIFKHGYREGFAIVAVGLRLSKDWQPKLTYGDLTRLDAASVTPQQIFDSVCHMRRSKLPDPKVTGNAGSFFKNPIVDVNVADALKSQYPAMPYYPQADGTVKLAAGWLVEMAGLKGTSLGGAGVHQQQALVLVNRDGATGADIQSLAKLVRETVAERFGVYLEPEVRFISSLGEVNAVEALS</sequence>
<evidence type="ECO:0000256" key="19">
    <source>
        <dbReference type="ARBA" id="ARBA00048914"/>
    </source>
</evidence>
<evidence type="ECO:0000256" key="13">
    <source>
        <dbReference type="ARBA" id="ARBA00022960"/>
    </source>
</evidence>
<evidence type="ECO:0000256" key="1">
    <source>
        <dbReference type="ARBA" id="ARBA00001974"/>
    </source>
</evidence>
<dbReference type="Proteomes" id="UP000028640">
    <property type="component" value="Unassembled WGS sequence"/>
</dbReference>
<keyword evidence="15 20" id="KW-0560">Oxidoreductase</keyword>
<dbReference type="InterPro" id="IPR036635">
    <property type="entry name" value="MurB_C_sf"/>
</dbReference>
<dbReference type="eggNOG" id="COG0812">
    <property type="taxonomic scope" value="Bacteria"/>
</dbReference>
<dbReference type="GeneID" id="78383276"/>
<dbReference type="STRING" id="910964.GEAM_3912"/>
<evidence type="ECO:0000256" key="8">
    <source>
        <dbReference type="ARBA" id="ARBA00022490"/>
    </source>
</evidence>
<evidence type="ECO:0000313" key="22">
    <source>
        <dbReference type="EMBL" id="KFC78102.1"/>
    </source>
</evidence>
<keyword evidence="8 20" id="KW-0963">Cytoplasm</keyword>
<evidence type="ECO:0000256" key="20">
    <source>
        <dbReference type="HAMAP-Rule" id="MF_00037"/>
    </source>
</evidence>
<evidence type="ECO:0000256" key="10">
    <source>
        <dbReference type="ARBA" id="ARBA00022630"/>
    </source>
</evidence>
<dbReference type="GO" id="GO:0005829">
    <property type="term" value="C:cytosol"/>
    <property type="evidence" value="ECO:0007669"/>
    <property type="project" value="TreeGrafter"/>
</dbReference>
<evidence type="ECO:0000256" key="17">
    <source>
        <dbReference type="ARBA" id="ARBA00023316"/>
    </source>
</evidence>
<evidence type="ECO:0000256" key="7">
    <source>
        <dbReference type="ARBA" id="ARBA00015188"/>
    </source>
</evidence>
<comment type="cofactor">
    <cofactor evidence="1 20">
        <name>FAD</name>
        <dbReference type="ChEBI" id="CHEBI:57692"/>
    </cofactor>
</comment>
<keyword evidence="9 20" id="KW-0132">Cell division</keyword>
<dbReference type="InterPro" id="IPR036318">
    <property type="entry name" value="FAD-bd_PCMH-like_sf"/>
</dbReference>
<dbReference type="InterPro" id="IPR003170">
    <property type="entry name" value="MurB"/>
</dbReference>
<dbReference type="InterPro" id="IPR016169">
    <property type="entry name" value="FAD-bd_PCMH_sub2"/>
</dbReference>
<keyword evidence="12 20" id="KW-0521">NADP</keyword>
<keyword evidence="16 20" id="KW-0131">Cell cycle</keyword>
<keyword evidence="23" id="KW-1185">Reference proteome</keyword>
<dbReference type="GO" id="GO:0071555">
    <property type="term" value="P:cell wall organization"/>
    <property type="evidence" value="ECO:0007669"/>
    <property type="project" value="UniProtKB-KW"/>
</dbReference>
<evidence type="ECO:0000256" key="15">
    <source>
        <dbReference type="ARBA" id="ARBA00023002"/>
    </source>
</evidence>
<dbReference type="GO" id="GO:0008762">
    <property type="term" value="F:UDP-N-acetylmuramate dehydrogenase activity"/>
    <property type="evidence" value="ECO:0007669"/>
    <property type="project" value="UniProtKB-UniRule"/>
</dbReference>
<dbReference type="Gene3D" id="3.90.78.10">
    <property type="entry name" value="UDP-N-acetylenolpyruvoylglucosamine reductase, C-terminal domain"/>
    <property type="match status" value="1"/>
</dbReference>
<gene>
    <name evidence="20 22" type="primary">murB</name>
    <name evidence="22" type="ORF">GEAM_3912</name>
</gene>
<dbReference type="GO" id="GO:0051301">
    <property type="term" value="P:cell division"/>
    <property type="evidence" value="ECO:0007669"/>
    <property type="project" value="UniProtKB-KW"/>
</dbReference>
<dbReference type="InterPro" id="IPR016166">
    <property type="entry name" value="FAD-bd_PCMH"/>
</dbReference>
<keyword evidence="11 20" id="KW-0274">FAD</keyword>
<evidence type="ECO:0000313" key="23">
    <source>
        <dbReference type="Proteomes" id="UP000028640"/>
    </source>
</evidence>
<dbReference type="InterPro" id="IPR016167">
    <property type="entry name" value="FAD-bd_PCMH_sub1"/>
</dbReference>
<dbReference type="SUPFAM" id="SSF56194">
    <property type="entry name" value="Uridine diphospho-N-Acetylenolpyruvylglucosamine reductase, MurB, C-terminal domain"/>
    <property type="match status" value="1"/>
</dbReference>
<dbReference type="HAMAP" id="MF_00037">
    <property type="entry name" value="MurB"/>
    <property type="match status" value="1"/>
</dbReference>
<dbReference type="PROSITE" id="PS51387">
    <property type="entry name" value="FAD_PCMH"/>
    <property type="match status" value="1"/>
</dbReference>
<dbReference type="SUPFAM" id="SSF56176">
    <property type="entry name" value="FAD-binding/transporter-associated domain-like"/>
    <property type="match status" value="1"/>
</dbReference>
<dbReference type="EC" id="1.3.1.98" evidence="6 20"/>
<evidence type="ECO:0000256" key="5">
    <source>
        <dbReference type="ARBA" id="ARBA00010485"/>
    </source>
</evidence>
<dbReference type="GO" id="GO:0008360">
    <property type="term" value="P:regulation of cell shape"/>
    <property type="evidence" value="ECO:0007669"/>
    <property type="project" value="UniProtKB-KW"/>
</dbReference>
<comment type="similarity">
    <text evidence="5 20">Belongs to the MurB family.</text>
</comment>
<keyword evidence="10 20" id="KW-0285">Flavoprotein</keyword>
<keyword evidence="17 20" id="KW-0961">Cell wall biogenesis/degradation</keyword>
<dbReference type="Gene3D" id="3.30.465.10">
    <property type="match status" value="1"/>
</dbReference>
<dbReference type="NCBIfam" id="NF000755">
    <property type="entry name" value="PRK00046.1"/>
    <property type="match status" value="1"/>
</dbReference>
<evidence type="ECO:0000256" key="12">
    <source>
        <dbReference type="ARBA" id="ARBA00022857"/>
    </source>
</evidence>
<evidence type="ECO:0000256" key="9">
    <source>
        <dbReference type="ARBA" id="ARBA00022618"/>
    </source>
</evidence>
<evidence type="ECO:0000256" key="11">
    <source>
        <dbReference type="ARBA" id="ARBA00022827"/>
    </source>
</evidence>
<feature type="active site" evidence="20">
    <location>
        <position position="162"/>
    </location>
</feature>
<evidence type="ECO:0000256" key="4">
    <source>
        <dbReference type="ARBA" id="ARBA00004752"/>
    </source>
</evidence>
<dbReference type="OrthoDB" id="9804753at2"/>
<dbReference type="PANTHER" id="PTHR21071">
    <property type="entry name" value="UDP-N-ACETYLENOLPYRUVOYLGLUCOSAMINE REDUCTASE"/>
    <property type="match status" value="1"/>
</dbReference>
<dbReference type="GO" id="GO:0071949">
    <property type="term" value="F:FAD binding"/>
    <property type="evidence" value="ECO:0007669"/>
    <property type="project" value="InterPro"/>
</dbReference>